<feature type="repeat" description="TPR" evidence="1">
    <location>
        <begin position="136"/>
        <end position="169"/>
    </location>
</feature>
<protein>
    <submittedName>
        <fullName evidence="4">Tetratricopeptide repeat protein 16</fullName>
    </submittedName>
</protein>
<dbReference type="Pfam" id="PF00515">
    <property type="entry name" value="TPR_1"/>
    <property type="match status" value="1"/>
</dbReference>
<dbReference type="Proteomes" id="UP000504623">
    <property type="component" value="Unplaced"/>
</dbReference>
<feature type="region of interest" description="Disordered" evidence="2">
    <location>
        <begin position="799"/>
        <end position="942"/>
    </location>
</feature>
<dbReference type="SMART" id="SM00028">
    <property type="entry name" value="TPR"/>
    <property type="match status" value="8"/>
</dbReference>
<feature type="compositionally biased region" description="Polar residues" evidence="2">
    <location>
        <begin position="546"/>
        <end position="559"/>
    </location>
</feature>
<feature type="compositionally biased region" description="Polar residues" evidence="2">
    <location>
        <begin position="778"/>
        <end position="787"/>
    </location>
</feature>
<gene>
    <name evidence="4" type="primary">TTC16</name>
</gene>
<feature type="compositionally biased region" description="Polar residues" evidence="2">
    <location>
        <begin position="883"/>
        <end position="942"/>
    </location>
</feature>
<dbReference type="PROSITE" id="PS50005">
    <property type="entry name" value="TPR"/>
    <property type="match status" value="4"/>
</dbReference>
<reference evidence="4" key="1">
    <citation type="submission" date="2025-08" db="UniProtKB">
        <authorList>
            <consortium name="RefSeq"/>
        </authorList>
    </citation>
    <scope>IDENTIFICATION</scope>
    <source>
        <tissue evidence="4">Spleen</tissue>
    </source>
</reference>
<organism evidence="3 4">
    <name type="scientific">Chrysochloris asiatica</name>
    <name type="common">Cape golden mole</name>
    <dbReference type="NCBI Taxonomy" id="185453"/>
    <lineage>
        <taxon>Eukaryota</taxon>
        <taxon>Metazoa</taxon>
        <taxon>Chordata</taxon>
        <taxon>Craniata</taxon>
        <taxon>Vertebrata</taxon>
        <taxon>Euteleostomi</taxon>
        <taxon>Mammalia</taxon>
        <taxon>Eutheria</taxon>
        <taxon>Afrotheria</taxon>
        <taxon>Chrysochloridae</taxon>
        <taxon>Chrysochlorinae</taxon>
        <taxon>Chrysochloris</taxon>
    </lineage>
</organism>
<sequence length="942" mass="106497">MTNSSEDALKLDAEPSEHIIRPRVIPIPRDTVKYIFGSSQTFQSFDESRPESKGLTVPLRVREYYFQGQSCLEQEDWEMAVLFFSRALHLDSTLVDFYALRAEAYIQLCDFSSAAQNLRRAYTFKPENTKYQERLTLVLYLQGQCLFEQCSYEDALHVFSQASELQPQKPCFRYRCMACLLALKRHQDCLTLVTKELKQVTTNADVYILRARLYNFFHKPSLCYQDLHNTLLLEPKHPQAKALLRMMVNQAHQAHQDAGILAVQGNMQLALQRINCAIENNPLDPSFFLFRGTVYRRLREFDGAVEDFLKALDMVPEDQEDLVRQVQRQLLLAYNDFAVHCYIHGAYQESLLLLNKALKDEQGEKGLYINRGDCFFQLGNLAFAEADYQQALALSPHDQGANLRMGMLHEKMGCCEQKRRQFHKAEDHFTMAIQHSPQKARYYLQRAKSRQLLQNFFGARQDVATVLLLEPEQRQLLPLMTSLFPGMSVNDVLSSQVACLAKFQLKQAVEKSLQFSIPKDIMGLLKERELERQRARALQHTWKLEQPSSEELKATSQALQEGPGEETEVPEKGKEEEPKQPPEKGSSLSSGYFDQTSSDSILGFRGTSISETGMSTTCQEYRSTSTTPLTFSSSSMLKIHSSDSGANGKKTRLTESHSKGWSLGKTQDSQGSRQRPSKTEDTQGSGWRVSKTKNPQSSGRRSSKAEDAHGSGRRSSKTKDTHSSGQRTSKTEDSQGPGWQAGKTEDTQTKDTQGPRRRLRKVRAAHGRRWGPSKFPTHGQTWGLSRSCSKTKDFCDLSQGPCKTDITQGRRQRPNQNSTIQYQNWELSPCSSKDEVVQGQTQRPSKAKDAQHWNHRLNKAESLQGWSQEPSLRPSKMKAAHGPSQSLSKTEAMQGSSQSLQKAESAQNWSPEPSQSPTQGLSPSPSNTKVDWSSSPTRNTAP</sequence>
<feature type="repeat" description="TPR" evidence="1">
    <location>
        <begin position="285"/>
        <end position="318"/>
    </location>
</feature>
<feature type="compositionally biased region" description="Polar residues" evidence="2">
    <location>
        <begin position="664"/>
        <end position="674"/>
    </location>
</feature>
<feature type="compositionally biased region" description="Polar residues" evidence="2">
    <location>
        <begin position="607"/>
        <end position="622"/>
    </location>
</feature>
<feature type="region of interest" description="Disordered" evidence="2">
    <location>
        <begin position="541"/>
        <end position="787"/>
    </location>
</feature>
<dbReference type="PANTHER" id="PTHR45153">
    <property type="entry name" value="TETRATRICOPEPTIDE REPEAT PROTEIN 16"/>
    <property type="match status" value="1"/>
</dbReference>
<feature type="compositionally biased region" description="Polar residues" evidence="2">
    <location>
        <begin position="805"/>
        <end position="831"/>
    </location>
</feature>
<keyword evidence="3" id="KW-1185">Reference proteome</keyword>
<dbReference type="RefSeq" id="XP_006835038.1">
    <property type="nucleotide sequence ID" value="XM_006834975.1"/>
</dbReference>
<evidence type="ECO:0000256" key="1">
    <source>
        <dbReference type="PROSITE-ProRule" id="PRU00339"/>
    </source>
</evidence>
<feature type="compositionally biased region" description="Basic residues" evidence="2">
    <location>
        <begin position="755"/>
        <end position="771"/>
    </location>
</feature>
<feature type="compositionally biased region" description="Low complexity" evidence="2">
    <location>
        <begin position="623"/>
        <end position="635"/>
    </location>
</feature>
<feature type="compositionally biased region" description="Basic and acidic residues" evidence="2">
    <location>
        <begin position="569"/>
        <end position="582"/>
    </location>
</feature>
<accession>A0A9B0WGK7</accession>
<dbReference type="Pfam" id="PF12895">
    <property type="entry name" value="ANAPC3"/>
    <property type="match status" value="1"/>
</dbReference>
<feature type="repeat" description="TPR" evidence="1">
    <location>
        <begin position="95"/>
        <end position="128"/>
    </location>
</feature>
<dbReference type="Gene3D" id="1.25.40.10">
    <property type="entry name" value="Tetratricopeptide repeat domain"/>
    <property type="match status" value="4"/>
</dbReference>
<dbReference type="GeneID" id="102824396"/>
<dbReference type="Pfam" id="PF13432">
    <property type="entry name" value="TPR_16"/>
    <property type="match status" value="1"/>
</dbReference>
<keyword evidence="1" id="KW-0802">TPR repeat</keyword>
<dbReference type="InterPro" id="IPR019734">
    <property type="entry name" value="TPR_rpt"/>
</dbReference>
<evidence type="ECO:0000256" key="2">
    <source>
        <dbReference type="SAM" id="MobiDB-lite"/>
    </source>
</evidence>
<evidence type="ECO:0000313" key="3">
    <source>
        <dbReference type="Proteomes" id="UP000504623"/>
    </source>
</evidence>
<dbReference type="PANTHER" id="PTHR45153:SF1">
    <property type="entry name" value="TETRATRICOPEPTIDE REPEAT PROTEIN 16"/>
    <property type="match status" value="1"/>
</dbReference>
<dbReference type="OrthoDB" id="1926212at2759"/>
<dbReference type="SUPFAM" id="SSF48452">
    <property type="entry name" value="TPR-like"/>
    <property type="match status" value="3"/>
</dbReference>
<feature type="repeat" description="TPR" evidence="1">
    <location>
        <begin position="365"/>
        <end position="398"/>
    </location>
</feature>
<name>A0A9B0WGK7_CHRAS</name>
<dbReference type="InterPro" id="IPR011990">
    <property type="entry name" value="TPR-like_helical_dom_sf"/>
</dbReference>
<evidence type="ECO:0000313" key="4">
    <source>
        <dbReference type="RefSeq" id="XP_006835038.1"/>
    </source>
</evidence>
<proteinExistence type="predicted"/>
<feature type="compositionally biased region" description="Polar residues" evidence="2">
    <location>
        <begin position="586"/>
        <end position="600"/>
    </location>
</feature>
<dbReference type="CTD" id="158248"/>
<dbReference type="AlphaFoldDB" id="A0A9B0WGK7"/>